<gene>
    <name evidence="2" type="ORF">KDL28_04315</name>
</gene>
<dbReference type="Pfam" id="PF12680">
    <property type="entry name" value="SnoaL_2"/>
    <property type="match status" value="1"/>
</dbReference>
<dbReference type="InterPro" id="IPR032710">
    <property type="entry name" value="NTF2-like_dom_sf"/>
</dbReference>
<organism evidence="2 3">
    <name type="scientific">Pseudonocardia humida</name>
    <dbReference type="NCBI Taxonomy" id="2800819"/>
    <lineage>
        <taxon>Bacteria</taxon>
        <taxon>Bacillati</taxon>
        <taxon>Actinomycetota</taxon>
        <taxon>Actinomycetes</taxon>
        <taxon>Pseudonocardiales</taxon>
        <taxon>Pseudonocardiaceae</taxon>
        <taxon>Pseudonocardia</taxon>
    </lineage>
</organism>
<evidence type="ECO:0000313" key="3">
    <source>
        <dbReference type="Proteomes" id="UP001165283"/>
    </source>
</evidence>
<proteinExistence type="predicted"/>
<sequence length="76" mass="7855">MLGAVGGIGGRTAGGGDAVPDLTVDVGQVLVDGDMVARRLRSHGHRDGRPVELRGTDMVRVRDGKLVEHRAVAVGS</sequence>
<dbReference type="SUPFAM" id="SSF54427">
    <property type="entry name" value="NTF2-like"/>
    <property type="match status" value="1"/>
</dbReference>
<feature type="domain" description="SnoaL-like" evidence="1">
    <location>
        <begin position="17"/>
        <end position="69"/>
    </location>
</feature>
<dbReference type="Proteomes" id="UP001165283">
    <property type="component" value="Unassembled WGS sequence"/>
</dbReference>
<evidence type="ECO:0000259" key="1">
    <source>
        <dbReference type="Pfam" id="PF12680"/>
    </source>
</evidence>
<keyword evidence="3" id="KW-1185">Reference proteome</keyword>
<reference evidence="2" key="1">
    <citation type="submission" date="2021-04" db="EMBL/GenBank/DDBJ databases">
        <title>Pseudonocardia sp. nov., isolated from sandy soil of mangrove forest.</title>
        <authorList>
            <person name="Zan Z."/>
            <person name="Huang R."/>
            <person name="Liu W."/>
        </authorList>
    </citation>
    <scope>NUCLEOTIDE SEQUENCE</scope>
    <source>
        <strain evidence="2">S2-4</strain>
    </source>
</reference>
<accession>A0ABT0ZU65</accession>
<comment type="caution">
    <text evidence="2">The sequence shown here is derived from an EMBL/GenBank/DDBJ whole genome shotgun (WGS) entry which is preliminary data.</text>
</comment>
<evidence type="ECO:0000313" key="2">
    <source>
        <dbReference type="EMBL" id="MCO1654271.1"/>
    </source>
</evidence>
<dbReference type="RefSeq" id="WP_252435893.1">
    <property type="nucleotide sequence ID" value="NZ_JAGSOV010000010.1"/>
</dbReference>
<dbReference type="EMBL" id="JAGSOV010000010">
    <property type="protein sequence ID" value="MCO1654271.1"/>
    <property type="molecule type" value="Genomic_DNA"/>
</dbReference>
<dbReference type="Gene3D" id="3.10.450.50">
    <property type="match status" value="1"/>
</dbReference>
<name>A0ABT0ZU65_9PSEU</name>
<protein>
    <submittedName>
        <fullName evidence="2">Nuclear transport factor 2 family protein</fullName>
    </submittedName>
</protein>
<dbReference type="InterPro" id="IPR037401">
    <property type="entry name" value="SnoaL-like"/>
</dbReference>